<proteinExistence type="predicted"/>
<dbReference type="PANTHER" id="PTHR34387">
    <property type="entry name" value="SLR1258 PROTEIN"/>
    <property type="match status" value="1"/>
</dbReference>
<organism evidence="1 2">
    <name type="scientific">Symbiobacterium thermophilum</name>
    <dbReference type="NCBI Taxonomy" id="2734"/>
    <lineage>
        <taxon>Bacteria</taxon>
        <taxon>Bacillati</taxon>
        <taxon>Bacillota</taxon>
        <taxon>Clostridia</taxon>
        <taxon>Eubacteriales</taxon>
        <taxon>Symbiobacteriaceae</taxon>
        <taxon>Symbiobacterium</taxon>
    </lineage>
</organism>
<evidence type="ECO:0008006" key="3">
    <source>
        <dbReference type="Google" id="ProtNLM"/>
    </source>
</evidence>
<gene>
    <name evidence="1" type="ORF">CWE10_09270</name>
</gene>
<dbReference type="Pfam" id="PF04402">
    <property type="entry name" value="SIMPL"/>
    <property type="match status" value="1"/>
</dbReference>
<dbReference type="Proteomes" id="UP000732377">
    <property type="component" value="Unassembled WGS sequence"/>
</dbReference>
<comment type="caution">
    <text evidence="1">The sequence shown here is derived from an EMBL/GenBank/DDBJ whole genome shotgun (WGS) entry which is preliminary data.</text>
</comment>
<evidence type="ECO:0000313" key="2">
    <source>
        <dbReference type="Proteomes" id="UP000732377"/>
    </source>
</evidence>
<dbReference type="Gene3D" id="3.30.70.2970">
    <property type="entry name" value="Protein of unknown function (DUF541), domain 2"/>
    <property type="match status" value="1"/>
</dbReference>
<dbReference type="RefSeq" id="WP_273379405.1">
    <property type="nucleotide sequence ID" value="NZ_PIUK01000077.1"/>
</dbReference>
<dbReference type="Gene3D" id="3.30.110.170">
    <property type="entry name" value="Protein of unknown function (DUF541), domain 1"/>
    <property type="match status" value="1"/>
</dbReference>
<protein>
    <recommendedName>
        <fullName evidence="3">SIMPL domain-containing protein</fullName>
    </recommendedName>
</protein>
<dbReference type="PANTHER" id="PTHR34387:SF2">
    <property type="entry name" value="SLR1258 PROTEIN"/>
    <property type="match status" value="1"/>
</dbReference>
<dbReference type="EMBL" id="PIUK01000077">
    <property type="protein sequence ID" value="MBY6276387.1"/>
    <property type="molecule type" value="Genomic_DNA"/>
</dbReference>
<dbReference type="InterPro" id="IPR052022">
    <property type="entry name" value="26kDa_periplasmic_antigen"/>
</dbReference>
<name>A0A953I3S3_SYMTR</name>
<sequence length="226" mass="22913">MGTFVGYPPGPAVATGAAGPPTLQVTGVGQAEAAPDTARVLLGFTSRAPQASAAYEQTAAALNRVVQALMQAGLTAADLQTQQVSLNPVYERTREEGENRPAGYEASATLAVTLRDLSRVGAVIDLAVAAGANRVDGVQFTVQETAPAEAVALAQAVQDAHRQAAVLARALGVILGPVREAAMEPGPGAVPYLARTAAEGMPVLPGRLTVARSVRVAYQILGPGAG</sequence>
<dbReference type="GO" id="GO:0006974">
    <property type="term" value="P:DNA damage response"/>
    <property type="evidence" value="ECO:0007669"/>
    <property type="project" value="TreeGrafter"/>
</dbReference>
<dbReference type="AlphaFoldDB" id="A0A953I3S3"/>
<dbReference type="InterPro" id="IPR007497">
    <property type="entry name" value="SIMPL/DUF541"/>
</dbReference>
<reference evidence="1" key="1">
    <citation type="submission" date="2017-11" db="EMBL/GenBank/DDBJ databases">
        <title>Three new genomes from thermophilic consortium.</title>
        <authorList>
            <person name="Quaggio R."/>
            <person name="Amgarten D."/>
            <person name="Setubal J.C."/>
        </authorList>
    </citation>
    <scope>NUCLEOTIDE SEQUENCE</scope>
    <source>
        <strain evidence="1">ZCTH01-B2</strain>
    </source>
</reference>
<accession>A0A953I3S3</accession>
<evidence type="ECO:0000313" key="1">
    <source>
        <dbReference type="EMBL" id="MBY6276387.1"/>
    </source>
</evidence>